<name>A0ABQ5JXX8_9EUKA</name>
<evidence type="ECO:0000256" key="1">
    <source>
        <dbReference type="SAM" id="Phobius"/>
    </source>
</evidence>
<keyword evidence="1" id="KW-0472">Membrane</keyword>
<keyword evidence="3" id="KW-1185">Reference proteome</keyword>
<gene>
    <name evidence="2" type="ORF">ADUPG1_011994</name>
</gene>
<sequence length="256" mass="29751">MTFFDVLLSVLYDIYYVVQTKLIFPLTVVSREWKSVSRPLLSSFITNHLQEKGIWFDDPYWMEYMEVNTSKVAYRVLNKVGQTVSGRIGFDNGKSNLLPFVEAVSNSVVSHAHYETPRAISREIPHVKNAVISVLSDVNNSTMINEAVESCMLFLSDNPPQYADEYPYWFIPLLDPHPWLYGIFVLLQLLVGLLFRYINCLLTEKRSVSIYTGKSNTRTARTRMKKEEKIRKRLEKNESRVGRVLKKDVEEQLELK</sequence>
<evidence type="ECO:0000313" key="3">
    <source>
        <dbReference type="Proteomes" id="UP001057375"/>
    </source>
</evidence>
<keyword evidence="1" id="KW-1133">Transmembrane helix</keyword>
<proteinExistence type="predicted"/>
<protein>
    <recommendedName>
        <fullName evidence="4">ATP synthase F0 subunit 8</fullName>
    </recommendedName>
</protein>
<accession>A0ABQ5JXX8</accession>
<evidence type="ECO:0000313" key="2">
    <source>
        <dbReference type="EMBL" id="GKT21845.1"/>
    </source>
</evidence>
<keyword evidence="1" id="KW-0812">Transmembrane</keyword>
<feature type="transmembrane region" description="Helical" evidence="1">
    <location>
        <begin position="179"/>
        <end position="198"/>
    </location>
</feature>
<dbReference type="EMBL" id="BQXS01012349">
    <property type="protein sequence ID" value="GKT21845.1"/>
    <property type="molecule type" value="Genomic_DNA"/>
</dbReference>
<organism evidence="2 3">
    <name type="scientific">Aduncisulcus paluster</name>
    <dbReference type="NCBI Taxonomy" id="2918883"/>
    <lineage>
        <taxon>Eukaryota</taxon>
        <taxon>Metamonada</taxon>
        <taxon>Carpediemonas-like organisms</taxon>
        <taxon>Aduncisulcus</taxon>
    </lineage>
</organism>
<reference evidence="2" key="1">
    <citation type="submission" date="2022-03" db="EMBL/GenBank/DDBJ databases">
        <title>Draft genome sequence of Aduncisulcus paluster, a free-living microaerophilic Fornicata.</title>
        <authorList>
            <person name="Yuyama I."/>
            <person name="Kume K."/>
            <person name="Tamura T."/>
            <person name="Inagaki Y."/>
            <person name="Hashimoto T."/>
        </authorList>
    </citation>
    <scope>NUCLEOTIDE SEQUENCE</scope>
    <source>
        <strain evidence="2">NY0171</strain>
    </source>
</reference>
<dbReference type="Proteomes" id="UP001057375">
    <property type="component" value="Unassembled WGS sequence"/>
</dbReference>
<evidence type="ECO:0008006" key="4">
    <source>
        <dbReference type="Google" id="ProtNLM"/>
    </source>
</evidence>
<comment type="caution">
    <text evidence="2">The sequence shown here is derived from an EMBL/GenBank/DDBJ whole genome shotgun (WGS) entry which is preliminary data.</text>
</comment>